<sequence length="89" mass="9905">MLVMLANKHIRNACLLNNPSDHADIGVPDQDALARTPLWLTIMKEFLSVNGCWDPKQEDGSDYGRLAQSPQVLICPPPPRPPYNGHFTP</sequence>
<accession>A0A9Q3FYL7</accession>
<proteinExistence type="predicted"/>
<organism evidence="1 2">
    <name type="scientific">Austropuccinia psidii MF-1</name>
    <dbReference type="NCBI Taxonomy" id="1389203"/>
    <lineage>
        <taxon>Eukaryota</taxon>
        <taxon>Fungi</taxon>
        <taxon>Dikarya</taxon>
        <taxon>Basidiomycota</taxon>
        <taxon>Pucciniomycotina</taxon>
        <taxon>Pucciniomycetes</taxon>
        <taxon>Pucciniales</taxon>
        <taxon>Sphaerophragmiaceae</taxon>
        <taxon>Austropuccinia</taxon>
    </lineage>
</organism>
<name>A0A9Q3FYL7_9BASI</name>
<dbReference type="EMBL" id="AVOT02051292">
    <property type="protein sequence ID" value="MBW0546305.1"/>
    <property type="molecule type" value="Genomic_DNA"/>
</dbReference>
<protein>
    <submittedName>
        <fullName evidence="1">Uncharacterized protein</fullName>
    </submittedName>
</protein>
<keyword evidence="2" id="KW-1185">Reference proteome</keyword>
<comment type="caution">
    <text evidence="1">The sequence shown here is derived from an EMBL/GenBank/DDBJ whole genome shotgun (WGS) entry which is preliminary data.</text>
</comment>
<evidence type="ECO:0000313" key="2">
    <source>
        <dbReference type="Proteomes" id="UP000765509"/>
    </source>
</evidence>
<dbReference type="Proteomes" id="UP000765509">
    <property type="component" value="Unassembled WGS sequence"/>
</dbReference>
<evidence type="ECO:0000313" key="1">
    <source>
        <dbReference type="EMBL" id="MBW0546305.1"/>
    </source>
</evidence>
<dbReference type="AlphaFoldDB" id="A0A9Q3FYL7"/>
<gene>
    <name evidence="1" type="ORF">O181_086020</name>
</gene>
<reference evidence="1" key="1">
    <citation type="submission" date="2021-03" db="EMBL/GenBank/DDBJ databases">
        <title>Draft genome sequence of rust myrtle Austropuccinia psidii MF-1, a brazilian biotype.</title>
        <authorList>
            <person name="Quecine M.C."/>
            <person name="Pachon D.M.R."/>
            <person name="Bonatelli M.L."/>
            <person name="Correr F.H."/>
            <person name="Franceschini L.M."/>
            <person name="Leite T.F."/>
            <person name="Margarido G.R.A."/>
            <person name="Almeida C.A."/>
            <person name="Ferrarezi J.A."/>
            <person name="Labate C.A."/>
        </authorList>
    </citation>
    <scope>NUCLEOTIDE SEQUENCE</scope>
    <source>
        <strain evidence="1">MF-1</strain>
    </source>
</reference>